<keyword evidence="5" id="KW-0067">ATP-binding</keyword>
<evidence type="ECO:0000256" key="5">
    <source>
        <dbReference type="ARBA" id="ARBA00022840"/>
    </source>
</evidence>
<accession>A0A7X2PAL5</accession>
<protein>
    <submittedName>
        <fullName evidence="14">UDP-N-acetylmuramyl-tripeptide synthetase</fullName>
    </submittedName>
</protein>
<evidence type="ECO:0000256" key="2">
    <source>
        <dbReference type="ARBA" id="ARBA00022598"/>
    </source>
</evidence>
<dbReference type="RefSeq" id="WP_154424251.1">
    <property type="nucleotide sequence ID" value="NZ_VUNN01000001.1"/>
</dbReference>
<evidence type="ECO:0000256" key="7">
    <source>
        <dbReference type="ARBA" id="ARBA00022984"/>
    </source>
</evidence>
<dbReference type="GO" id="GO:0051301">
    <property type="term" value="P:cell division"/>
    <property type="evidence" value="ECO:0007669"/>
    <property type="project" value="UniProtKB-KW"/>
</dbReference>
<dbReference type="Pfam" id="PF02875">
    <property type="entry name" value="Mur_ligase_C"/>
    <property type="match status" value="1"/>
</dbReference>
<evidence type="ECO:0000259" key="11">
    <source>
        <dbReference type="Pfam" id="PF01225"/>
    </source>
</evidence>
<reference evidence="14 15" key="1">
    <citation type="submission" date="2019-08" db="EMBL/GenBank/DDBJ databases">
        <title>In-depth cultivation of the pig gut microbiome towards novel bacterial diversity and tailored functional studies.</title>
        <authorList>
            <person name="Wylensek D."/>
            <person name="Hitch T.C.A."/>
            <person name="Clavel T."/>
        </authorList>
    </citation>
    <scope>NUCLEOTIDE SEQUENCE [LARGE SCALE GENOMIC DNA]</scope>
    <source>
        <strain evidence="14 15">NM-380-WT-3C1</strain>
    </source>
</reference>
<dbReference type="InterPro" id="IPR000713">
    <property type="entry name" value="Mur_ligase_N"/>
</dbReference>
<dbReference type="Pfam" id="PF01225">
    <property type="entry name" value="Mur_ligase"/>
    <property type="match status" value="1"/>
</dbReference>
<name>A0A7X2PAL5_9SPIO</name>
<keyword evidence="15" id="KW-1185">Reference proteome</keyword>
<keyword evidence="6 10" id="KW-0133">Cell shape</keyword>
<keyword evidence="9 10" id="KW-0961">Cell wall biogenesis/degradation</keyword>
<dbReference type="Proteomes" id="UP000460549">
    <property type="component" value="Unassembled WGS sequence"/>
</dbReference>
<dbReference type="Gene3D" id="3.40.1390.10">
    <property type="entry name" value="MurE/MurF, N-terminal domain"/>
    <property type="match status" value="1"/>
</dbReference>
<dbReference type="Pfam" id="PF08245">
    <property type="entry name" value="Mur_ligase_M"/>
    <property type="match status" value="1"/>
</dbReference>
<dbReference type="InterPro" id="IPR035911">
    <property type="entry name" value="MurE/MurF_N"/>
</dbReference>
<evidence type="ECO:0000256" key="9">
    <source>
        <dbReference type="ARBA" id="ARBA00023316"/>
    </source>
</evidence>
<evidence type="ECO:0000256" key="8">
    <source>
        <dbReference type="ARBA" id="ARBA00023306"/>
    </source>
</evidence>
<keyword evidence="4" id="KW-0547">Nucleotide-binding</keyword>
<dbReference type="SUPFAM" id="SSF53244">
    <property type="entry name" value="MurD-like peptide ligases, peptide-binding domain"/>
    <property type="match status" value="1"/>
</dbReference>
<keyword evidence="3 10" id="KW-0132">Cell division</keyword>
<feature type="domain" description="Mur ligase N-terminal catalytic" evidence="11">
    <location>
        <begin position="25"/>
        <end position="71"/>
    </location>
</feature>
<dbReference type="GO" id="GO:0005524">
    <property type="term" value="F:ATP binding"/>
    <property type="evidence" value="ECO:0007669"/>
    <property type="project" value="UniProtKB-KW"/>
</dbReference>
<dbReference type="AlphaFoldDB" id="A0A7X2PAL5"/>
<dbReference type="GO" id="GO:0008360">
    <property type="term" value="P:regulation of cell shape"/>
    <property type="evidence" value="ECO:0007669"/>
    <property type="project" value="UniProtKB-KW"/>
</dbReference>
<evidence type="ECO:0000256" key="1">
    <source>
        <dbReference type="ARBA" id="ARBA00005898"/>
    </source>
</evidence>
<proteinExistence type="inferred from homology"/>
<evidence type="ECO:0000256" key="3">
    <source>
        <dbReference type="ARBA" id="ARBA00022618"/>
    </source>
</evidence>
<evidence type="ECO:0000256" key="10">
    <source>
        <dbReference type="RuleBase" id="RU004135"/>
    </source>
</evidence>
<comment type="subcellular location">
    <subcellularLocation>
        <location evidence="10">Cytoplasm</location>
    </subcellularLocation>
</comment>
<sequence>MISINELAASLTGRLINPSDSILTSLEYDSRLVKKASCFFAFDGIHCNGYDFIDDAIKSGATMVVANKCPETIHDNVSYLISDESIRLLYAKASSLFFSNPQAKLKIIGVTGTDGKTSTTDYTYQLLNSFGHKTALISTVYVDDGSGKAFSKTRQSTPEAFYIYSFLDRCVKNNVEYVVMETTSHALSKEYCRVYGINFISSIYTSVSSEHLEFHKTLESYYDAKTNLARNTLSNIFIYNDCPLLDKIRNVAKHRVIELTKPTITKRTISSTSFIYNDREYDVPLFGQYNINNLYEAAMLTARVIKVPVELVLSKCNTIKPVEGRFNVINALNHQVIIDFAHTPDSYEQLFSSFRSVDKDSPITAVFGSAGDRDKSKRKGLGIVSSKYANTIILTEEDPRSESVIDISLDILEGVNKNKVHIYTEEKREAAIRLAFETAKPNSVIFLLGKGHESSISYKDYSRPYLERQALLDVVKELS</sequence>
<feature type="domain" description="Mur ligase central" evidence="13">
    <location>
        <begin position="110"/>
        <end position="299"/>
    </location>
</feature>
<dbReference type="UniPathway" id="UPA00219"/>
<dbReference type="SUPFAM" id="SSF53623">
    <property type="entry name" value="MurD-like peptide ligases, catalytic domain"/>
    <property type="match status" value="1"/>
</dbReference>
<gene>
    <name evidence="14" type="primary">murE</name>
    <name evidence="14" type="ORF">FYJ80_00940</name>
</gene>
<dbReference type="GO" id="GO:0009252">
    <property type="term" value="P:peptidoglycan biosynthetic process"/>
    <property type="evidence" value="ECO:0007669"/>
    <property type="project" value="UniProtKB-UniPathway"/>
</dbReference>
<evidence type="ECO:0000259" key="12">
    <source>
        <dbReference type="Pfam" id="PF02875"/>
    </source>
</evidence>
<dbReference type="Gene3D" id="3.40.1190.10">
    <property type="entry name" value="Mur-like, catalytic domain"/>
    <property type="match status" value="1"/>
</dbReference>
<evidence type="ECO:0000256" key="6">
    <source>
        <dbReference type="ARBA" id="ARBA00022960"/>
    </source>
</evidence>
<comment type="caution">
    <text evidence="14">The sequence shown here is derived from an EMBL/GenBank/DDBJ whole genome shotgun (WGS) entry which is preliminary data.</text>
</comment>
<dbReference type="GO" id="GO:0005737">
    <property type="term" value="C:cytoplasm"/>
    <property type="evidence" value="ECO:0007669"/>
    <property type="project" value="UniProtKB-SubCell"/>
</dbReference>
<evidence type="ECO:0000259" key="13">
    <source>
        <dbReference type="Pfam" id="PF08245"/>
    </source>
</evidence>
<dbReference type="EMBL" id="VUNN01000001">
    <property type="protein sequence ID" value="MSU05354.1"/>
    <property type="molecule type" value="Genomic_DNA"/>
</dbReference>
<dbReference type="InterPro" id="IPR036615">
    <property type="entry name" value="Mur_ligase_C_dom_sf"/>
</dbReference>
<dbReference type="InterPro" id="IPR005761">
    <property type="entry name" value="UDP-N-AcMur-Glu-dNH2Pim_ligase"/>
</dbReference>
<keyword evidence="7 10" id="KW-0573">Peptidoglycan synthesis</keyword>
<organism evidence="14 15">
    <name type="scientific">Bullifex porci</name>
    <dbReference type="NCBI Taxonomy" id="2606638"/>
    <lineage>
        <taxon>Bacteria</taxon>
        <taxon>Pseudomonadati</taxon>
        <taxon>Spirochaetota</taxon>
        <taxon>Spirochaetia</taxon>
        <taxon>Spirochaetales</taxon>
        <taxon>Spirochaetaceae</taxon>
        <taxon>Bullifex</taxon>
    </lineage>
</organism>
<dbReference type="InterPro" id="IPR004101">
    <property type="entry name" value="Mur_ligase_C"/>
</dbReference>
<dbReference type="InterPro" id="IPR013221">
    <property type="entry name" value="Mur_ligase_cen"/>
</dbReference>
<dbReference type="SUPFAM" id="SSF63418">
    <property type="entry name" value="MurE/MurF N-terminal domain"/>
    <property type="match status" value="1"/>
</dbReference>
<dbReference type="Gene3D" id="3.90.190.20">
    <property type="entry name" value="Mur ligase, C-terminal domain"/>
    <property type="match status" value="1"/>
</dbReference>
<comment type="similarity">
    <text evidence="1">Belongs to the MurCDEF family. MurE subfamily.</text>
</comment>
<dbReference type="PANTHER" id="PTHR23135">
    <property type="entry name" value="MUR LIGASE FAMILY MEMBER"/>
    <property type="match status" value="1"/>
</dbReference>
<evidence type="ECO:0000256" key="4">
    <source>
        <dbReference type="ARBA" id="ARBA00022741"/>
    </source>
</evidence>
<dbReference type="PANTHER" id="PTHR23135:SF4">
    <property type="entry name" value="UDP-N-ACETYLMURAMOYL-L-ALANYL-D-GLUTAMATE--2,6-DIAMINOPIMELATE LIGASE MURE HOMOLOG, CHLOROPLASTIC"/>
    <property type="match status" value="1"/>
</dbReference>
<keyword evidence="2" id="KW-0436">Ligase</keyword>
<evidence type="ECO:0000313" key="14">
    <source>
        <dbReference type="EMBL" id="MSU05354.1"/>
    </source>
</evidence>
<evidence type="ECO:0000313" key="15">
    <source>
        <dbReference type="Proteomes" id="UP000460549"/>
    </source>
</evidence>
<dbReference type="NCBIfam" id="TIGR01085">
    <property type="entry name" value="murE"/>
    <property type="match status" value="1"/>
</dbReference>
<dbReference type="GO" id="GO:0071555">
    <property type="term" value="P:cell wall organization"/>
    <property type="evidence" value="ECO:0007669"/>
    <property type="project" value="UniProtKB-KW"/>
</dbReference>
<dbReference type="GO" id="GO:0016881">
    <property type="term" value="F:acid-amino acid ligase activity"/>
    <property type="evidence" value="ECO:0007669"/>
    <property type="project" value="InterPro"/>
</dbReference>
<keyword evidence="8 10" id="KW-0131">Cell cycle</keyword>
<dbReference type="InterPro" id="IPR036565">
    <property type="entry name" value="Mur-like_cat_sf"/>
</dbReference>
<comment type="pathway">
    <text evidence="10">Cell wall biogenesis; peptidoglycan biosynthesis.</text>
</comment>
<feature type="domain" description="Mur ligase C-terminal" evidence="12">
    <location>
        <begin position="324"/>
        <end position="451"/>
    </location>
</feature>